<reference evidence="1" key="1">
    <citation type="submission" date="2022-07" db="EMBL/GenBank/DDBJ databases">
        <title>Phylogenomic reconstructions and comparative analyses of Kickxellomycotina fungi.</title>
        <authorList>
            <person name="Reynolds N.K."/>
            <person name="Stajich J.E."/>
            <person name="Barry K."/>
            <person name="Grigoriev I.V."/>
            <person name="Crous P."/>
            <person name="Smith M.E."/>
        </authorList>
    </citation>
    <scope>NUCLEOTIDE SEQUENCE</scope>
    <source>
        <strain evidence="1">NRRL 5244</strain>
    </source>
</reference>
<evidence type="ECO:0000313" key="2">
    <source>
        <dbReference type="Proteomes" id="UP001150603"/>
    </source>
</evidence>
<proteinExistence type="predicted"/>
<accession>A0ACC1J8L7</accession>
<protein>
    <submittedName>
        <fullName evidence="1">Uncharacterized protein</fullName>
    </submittedName>
</protein>
<organism evidence="1 2">
    <name type="scientific">Linderina macrospora</name>
    <dbReference type="NCBI Taxonomy" id="4868"/>
    <lineage>
        <taxon>Eukaryota</taxon>
        <taxon>Fungi</taxon>
        <taxon>Fungi incertae sedis</taxon>
        <taxon>Zoopagomycota</taxon>
        <taxon>Kickxellomycotina</taxon>
        <taxon>Kickxellomycetes</taxon>
        <taxon>Kickxellales</taxon>
        <taxon>Kickxellaceae</taxon>
        <taxon>Linderina</taxon>
    </lineage>
</organism>
<comment type="caution">
    <text evidence="1">The sequence shown here is derived from an EMBL/GenBank/DDBJ whole genome shotgun (WGS) entry which is preliminary data.</text>
</comment>
<evidence type="ECO:0000313" key="1">
    <source>
        <dbReference type="EMBL" id="KAJ1942047.1"/>
    </source>
</evidence>
<feature type="non-terminal residue" evidence="1">
    <location>
        <position position="133"/>
    </location>
</feature>
<gene>
    <name evidence="1" type="ORF">FBU59_003316</name>
</gene>
<sequence>MSSNTYKVAITERYVRAPSDYKISTQPAPQLTSDTEVEVSVHAASLNPIDYKRAEGMIAIPLPEPFPLKLGYDVSGTVTKIGSAVTRFTVGQAVYGRVDSRYAGTIGEIVVTSESSLSLKPDNISHAEAASVP</sequence>
<keyword evidence="2" id="KW-1185">Reference proteome</keyword>
<dbReference type="EMBL" id="JANBPW010002078">
    <property type="protein sequence ID" value="KAJ1942047.1"/>
    <property type="molecule type" value="Genomic_DNA"/>
</dbReference>
<dbReference type="Proteomes" id="UP001150603">
    <property type="component" value="Unassembled WGS sequence"/>
</dbReference>
<name>A0ACC1J8L7_9FUNG</name>